<keyword evidence="3" id="KW-1185">Reference proteome</keyword>
<dbReference type="SUPFAM" id="SSF51182">
    <property type="entry name" value="RmlC-like cupins"/>
    <property type="match status" value="1"/>
</dbReference>
<accession>A0ABP4IQF6</accession>
<reference evidence="3" key="1">
    <citation type="journal article" date="2019" name="Int. J. Syst. Evol. Microbiol.">
        <title>The Global Catalogue of Microorganisms (GCM) 10K type strain sequencing project: providing services to taxonomists for standard genome sequencing and annotation.</title>
        <authorList>
            <consortium name="The Broad Institute Genomics Platform"/>
            <consortium name="The Broad Institute Genome Sequencing Center for Infectious Disease"/>
            <person name="Wu L."/>
            <person name="Ma J."/>
        </authorList>
    </citation>
    <scope>NUCLEOTIDE SEQUENCE [LARGE SCALE GENOMIC DNA]</scope>
    <source>
        <strain evidence="3">JCM 11896</strain>
    </source>
</reference>
<gene>
    <name evidence="2" type="ORF">GCM10009613_43600</name>
</gene>
<sequence length="172" mass="18866">MTGPLPLVWDPEEIQRRVSLVEPGDGEITLDGTLQVKLLEAGDTTDGRLAVGIATVQKGRNSGLQHRHQKHDEGFYVMSGRIEFSVGPDTRVVGPGTFIMVPPGAPHGFHNPFDEPAVMLVTFSPSLYVGLFREMAEIMRRDGSQLTPQADVAARYFTEFSDEYARTPVDPG</sequence>
<evidence type="ECO:0000313" key="2">
    <source>
        <dbReference type="EMBL" id="GAA1394849.1"/>
    </source>
</evidence>
<dbReference type="InterPro" id="IPR011051">
    <property type="entry name" value="RmlC_Cupin_sf"/>
</dbReference>
<evidence type="ECO:0000313" key="3">
    <source>
        <dbReference type="Proteomes" id="UP001501414"/>
    </source>
</evidence>
<feature type="domain" description="Cupin type-2" evidence="1">
    <location>
        <begin position="53"/>
        <end position="122"/>
    </location>
</feature>
<dbReference type="Pfam" id="PF07883">
    <property type="entry name" value="Cupin_2"/>
    <property type="match status" value="1"/>
</dbReference>
<dbReference type="PANTHER" id="PTHR36440:SF1">
    <property type="entry name" value="PUTATIVE (AFU_ORTHOLOGUE AFUA_8G07350)-RELATED"/>
    <property type="match status" value="1"/>
</dbReference>
<proteinExistence type="predicted"/>
<organism evidence="2 3">
    <name type="scientific">Pseudonocardia kongjuensis</name>
    <dbReference type="NCBI Taxonomy" id="102227"/>
    <lineage>
        <taxon>Bacteria</taxon>
        <taxon>Bacillati</taxon>
        <taxon>Actinomycetota</taxon>
        <taxon>Actinomycetes</taxon>
        <taxon>Pseudonocardiales</taxon>
        <taxon>Pseudonocardiaceae</taxon>
        <taxon>Pseudonocardia</taxon>
    </lineage>
</organism>
<comment type="caution">
    <text evidence="2">The sequence shown here is derived from an EMBL/GenBank/DDBJ whole genome shotgun (WGS) entry which is preliminary data.</text>
</comment>
<dbReference type="InterPro" id="IPR013096">
    <property type="entry name" value="Cupin_2"/>
</dbReference>
<dbReference type="RefSeq" id="WP_344025428.1">
    <property type="nucleotide sequence ID" value="NZ_BAAAJK010000027.1"/>
</dbReference>
<name>A0ABP4IQF6_9PSEU</name>
<protein>
    <recommendedName>
        <fullName evidence="1">Cupin type-2 domain-containing protein</fullName>
    </recommendedName>
</protein>
<evidence type="ECO:0000259" key="1">
    <source>
        <dbReference type="Pfam" id="PF07883"/>
    </source>
</evidence>
<dbReference type="EMBL" id="BAAAJK010000027">
    <property type="protein sequence ID" value="GAA1394849.1"/>
    <property type="molecule type" value="Genomic_DNA"/>
</dbReference>
<dbReference type="Gene3D" id="2.60.120.10">
    <property type="entry name" value="Jelly Rolls"/>
    <property type="match status" value="1"/>
</dbReference>
<dbReference type="PANTHER" id="PTHR36440">
    <property type="entry name" value="PUTATIVE (AFU_ORTHOLOGUE AFUA_8G07350)-RELATED"/>
    <property type="match status" value="1"/>
</dbReference>
<dbReference type="Proteomes" id="UP001501414">
    <property type="component" value="Unassembled WGS sequence"/>
</dbReference>
<dbReference type="InterPro" id="IPR014710">
    <property type="entry name" value="RmlC-like_jellyroll"/>
</dbReference>
<dbReference type="InterPro" id="IPR053146">
    <property type="entry name" value="QDO-like"/>
</dbReference>